<protein>
    <recommendedName>
        <fullName evidence="4">EF-hand domain-containing protein</fullName>
    </recommendedName>
</protein>
<keyword evidence="1" id="KW-0732">Signal</keyword>
<name>E4XQF3_OIKDI</name>
<evidence type="ECO:0000313" key="3">
    <source>
        <dbReference type="Proteomes" id="UP000001307"/>
    </source>
</evidence>
<evidence type="ECO:0008006" key="4">
    <source>
        <dbReference type="Google" id="ProtNLM"/>
    </source>
</evidence>
<feature type="chain" id="PRO_5012813394" description="EF-hand domain-containing protein" evidence="1">
    <location>
        <begin position="16"/>
        <end position="68"/>
    </location>
</feature>
<proteinExistence type="predicted"/>
<dbReference type="EMBL" id="FN653105">
    <property type="protein sequence ID" value="CBY12039.1"/>
    <property type="molecule type" value="Genomic_DNA"/>
</dbReference>
<dbReference type="Proteomes" id="UP000001307">
    <property type="component" value="Unassembled WGS sequence"/>
</dbReference>
<accession>E4XQF3</accession>
<gene>
    <name evidence="2" type="ORF">GSOID_T00017906001</name>
</gene>
<evidence type="ECO:0000313" key="2">
    <source>
        <dbReference type="EMBL" id="CBY12039.1"/>
    </source>
</evidence>
<dbReference type="InParanoid" id="E4XQF3"/>
<keyword evidence="3" id="KW-1185">Reference proteome</keyword>
<dbReference type="OrthoDB" id="10344326at2759"/>
<sequence>MNLLALLFAFTNALSVMEPEIEAIDSLADGRVSFDDFPSHIRRNLQRRQKAEIRRFAKQRMASFYPFQ</sequence>
<dbReference type="AlphaFoldDB" id="E4XQF3"/>
<reference evidence="2" key="1">
    <citation type="journal article" date="2010" name="Science">
        <title>Plasticity of animal genome architecture unmasked by rapid evolution of a pelagic tunicate.</title>
        <authorList>
            <person name="Denoeud F."/>
            <person name="Henriet S."/>
            <person name="Mungpakdee S."/>
            <person name="Aury J.M."/>
            <person name="Da Silva C."/>
            <person name="Brinkmann H."/>
            <person name="Mikhaleva J."/>
            <person name="Olsen L.C."/>
            <person name="Jubin C."/>
            <person name="Canestro C."/>
            <person name="Bouquet J.M."/>
            <person name="Danks G."/>
            <person name="Poulain J."/>
            <person name="Campsteijn C."/>
            <person name="Adamski M."/>
            <person name="Cross I."/>
            <person name="Yadetie F."/>
            <person name="Muffato M."/>
            <person name="Louis A."/>
            <person name="Butcher S."/>
            <person name="Tsagkogeorga G."/>
            <person name="Konrad A."/>
            <person name="Singh S."/>
            <person name="Jensen M.F."/>
            <person name="Cong E.H."/>
            <person name="Eikeseth-Otteraa H."/>
            <person name="Noel B."/>
            <person name="Anthouard V."/>
            <person name="Porcel B.M."/>
            <person name="Kachouri-Lafond R."/>
            <person name="Nishino A."/>
            <person name="Ugolini M."/>
            <person name="Chourrout P."/>
            <person name="Nishida H."/>
            <person name="Aasland R."/>
            <person name="Huzurbazar S."/>
            <person name="Westhof E."/>
            <person name="Delsuc F."/>
            <person name="Lehrach H."/>
            <person name="Reinhardt R."/>
            <person name="Weissenbach J."/>
            <person name="Roy S.W."/>
            <person name="Artiguenave F."/>
            <person name="Postlethwait J.H."/>
            <person name="Manak J.R."/>
            <person name="Thompson E.M."/>
            <person name="Jaillon O."/>
            <person name="Du Pasquier L."/>
            <person name="Boudinot P."/>
            <person name="Liberles D.A."/>
            <person name="Volff J.N."/>
            <person name="Philippe H."/>
            <person name="Lenhard B."/>
            <person name="Roest Crollius H."/>
            <person name="Wincker P."/>
            <person name="Chourrout D."/>
        </authorList>
    </citation>
    <scope>NUCLEOTIDE SEQUENCE [LARGE SCALE GENOMIC DNA]</scope>
</reference>
<evidence type="ECO:0000256" key="1">
    <source>
        <dbReference type="SAM" id="SignalP"/>
    </source>
</evidence>
<feature type="signal peptide" evidence="1">
    <location>
        <begin position="1"/>
        <end position="15"/>
    </location>
</feature>
<organism evidence="2">
    <name type="scientific">Oikopleura dioica</name>
    <name type="common">Tunicate</name>
    <dbReference type="NCBI Taxonomy" id="34765"/>
    <lineage>
        <taxon>Eukaryota</taxon>
        <taxon>Metazoa</taxon>
        <taxon>Chordata</taxon>
        <taxon>Tunicata</taxon>
        <taxon>Appendicularia</taxon>
        <taxon>Copelata</taxon>
        <taxon>Oikopleuridae</taxon>
        <taxon>Oikopleura</taxon>
    </lineage>
</organism>